<accession>A0ACD5WAE9</accession>
<protein>
    <submittedName>
        <fullName evidence="1">Uncharacterized protein</fullName>
    </submittedName>
</protein>
<reference evidence="1" key="2">
    <citation type="submission" date="2025-09" db="UniProtKB">
        <authorList>
            <consortium name="EnsemblPlants"/>
        </authorList>
    </citation>
    <scope>IDENTIFICATION</scope>
</reference>
<organism evidence="1 2">
    <name type="scientific">Avena sativa</name>
    <name type="common">Oat</name>
    <dbReference type="NCBI Taxonomy" id="4498"/>
    <lineage>
        <taxon>Eukaryota</taxon>
        <taxon>Viridiplantae</taxon>
        <taxon>Streptophyta</taxon>
        <taxon>Embryophyta</taxon>
        <taxon>Tracheophyta</taxon>
        <taxon>Spermatophyta</taxon>
        <taxon>Magnoliopsida</taxon>
        <taxon>Liliopsida</taxon>
        <taxon>Poales</taxon>
        <taxon>Poaceae</taxon>
        <taxon>BOP clade</taxon>
        <taxon>Pooideae</taxon>
        <taxon>Poodae</taxon>
        <taxon>Poeae</taxon>
        <taxon>Poeae Chloroplast Group 1 (Aveneae type)</taxon>
        <taxon>Aveninae</taxon>
        <taxon>Avena</taxon>
    </lineage>
</organism>
<evidence type="ECO:0000313" key="1">
    <source>
        <dbReference type="EnsemblPlants" id="AVESA.00010b.r2.4AG0600510.1.CDS"/>
    </source>
</evidence>
<sequence>MFVSRTHAHTSSINIVSGGGHHSSVQRTRADMVTNRIQESRSPKRAPVAADSANGTLLRFQDHRCHAPATAGGQSALVGPLALTLGASAAATDDAQAAQVMPSVLRGSRYLRPAQELLRDAVSLGREAPGDESAGGDDDEEAGDDARLEMLATSRRIHGKNGDGGVQAKLLGLLSELESRQEHYFQELSRVAASFEPALGPDATAGYTSLMSQAMSRHFSNLRRAILRKLAAALTMPPAPTRATLCTDEDSDEEEEDDDGDDYHLARAAVTEEDMVNRLVRRTKRAAAARAAEQVCKPLRGLPEDSVAVLRAWLFDHFLDPYPSDNEKLRLAVSTGLSRRQISNWFINARVRLWKPMIEEMYNDEFSHDFAVVSRDDGGASSS</sequence>
<evidence type="ECO:0000313" key="2">
    <source>
        <dbReference type="Proteomes" id="UP001732700"/>
    </source>
</evidence>
<name>A0ACD5WAE9_AVESA</name>
<dbReference type="Proteomes" id="UP001732700">
    <property type="component" value="Chromosome 4A"/>
</dbReference>
<reference evidence="1" key="1">
    <citation type="submission" date="2021-05" db="EMBL/GenBank/DDBJ databases">
        <authorList>
            <person name="Scholz U."/>
            <person name="Mascher M."/>
            <person name="Fiebig A."/>
        </authorList>
    </citation>
    <scope>NUCLEOTIDE SEQUENCE [LARGE SCALE GENOMIC DNA]</scope>
</reference>
<proteinExistence type="predicted"/>
<keyword evidence="2" id="KW-1185">Reference proteome</keyword>
<dbReference type="EnsemblPlants" id="AVESA.00010b.r2.4AG0600510.1">
    <property type="protein sequence ID" value="AVESA.00010b.r2.4AG0600510.1.CDS"/>
    <property type="gene ID" value="AVESA.00010b.r2.4AG0600510"/>
</dbReference>